<evidence type="ECO:0000313" key="1">
    <source>
        <dbReference type="EMBL" id="MBC8336831.1"/>
    </source>
</evidence>
<organism evidence="1 2">
    <name type="scientific">Candidatus Desulfolinea nitratireducens</name>
    <dbReference type="NCBI Taxonomy" id="2841698"/>
    <lineage>
        <taxon>Bacteria</taxon>
        <taxon>Bacillati</taxon>
        <taxon>Chloroflexota</taxon>
        <taxon>Anaerolineae</taxon>
        <taxon>Anaerolineales</taxon>
        <taxon>Anaerolineales incertae sedis</taxon>
        <taxon>Candidatus Desulfolinea</taxon>
    </lineage>
</organism>
<accession>A0A8J6NJE3</accession>
<name>A0A8J6NJE3_9CHLR</name>
<dbReference type="AlphaFoldDB" id="A0A8J6NJE3"/>
<sequence>MGWFILKHIFATIFSFINIRRLSDQEKDLEILMLRQQLSILQRKLKHPIKPSKIEKLTLAVLANRLKRATHQTANQLRDVIRIFEPGTVLRWQSFPRTI</sequence>
<gene>
    <name evidence="1" type="ORF">H8E29_16340</name>
</gene>
<dbReference type="Proteomes" id="UP000614469">
    <property type="component" value="Unassembled WGS sequence"/>
</dbReference>
<feature type="non-terminal residue" evidence="1">
    <location>
        <position position="99"/>
    </location>
</feature>
<comment type="caution">
    <text evidence="1">The sequence shown here is derived from an EMBL/GenBank/DDBJ whole genome shotgun (WGS) entry which is preliminary data.</text>
</comment>
<evidence type="ECO:0000313" key="2">
    <source>
        <dbReference type="Proteomes" id="UP000614469"/>
    </source>
</evidence>
<reference evidence="1 2" key="1">
    <citation type="submission" date="2020-08" db="EMBL/GenBank/DDBJ databases">
        <title>Bridging the membrane lipid divide: bacteria of the FCB group superphylum have the potential to synthesize archaeal ether lipids.</title>
        <authorList>
            <person name="Villanueva L."/>
            <person name="Von Meijenfeldt F.A.B."/>
            <person name="Westbye A.B."/>
            <person name="Yadav S."/>
            <person name="Hopmans E.C."/>
            <person name="Dutilh B.E."/>
            <person name="Sinninghe Damste J.S."/>
        </authorList>
    </citation>
    <scope>NUCLEOTIDE SEQUENCE [LARGE SCALE GENOMIC DNA]</scope>
    <source>
        <strain evidence="1">NIOZ-UU36</strain>
    </source>
</reference>
<proteinExistence type="predicted"/>
<protein>
    <submittedName>
        <fullName evidence="1">Uncharacterized protein</fullName>
    </submittedName>
</protein>
<dbReference type="EMBL" id="JACNJN010000197">
    <property type="protein sequence ID" value="MBC8336831.1"/>
    <property type="molecule type" value="Genomic_DNA"/>
</dbReference>